<feature type="compositionally biased region" description="Basic residues" evidence="1">
    <location>
        <begin position="111"/>
        <end position="122"/>
    </location>
</feature>
<keyword evidence="3" id="KW-1185">Reference proteome</keyword>
<evidence type="ECO:0000313" key="2">
    <source>
        <dbReference type="EMBL" id="KAF2791665.1"/>
    </source>
</evidence>
<reference evidence="2" key="1">
    <citation type="journal article" date="2020" name="Stud. Mycol.">
        <title>101 Dothideomycetes genomes: a test case for predicting lifestyles and emergence of pathogens.</title>
        <authorList>
            <person name="Haridas S."/>
            <person name="Albert R."/>
            <person name="Binder M."/>
            <person name="Bloem J."/>
            <person name="Labutti K."/>
            <person name="Salamov A."/>
            <person name="Andreopoulos B."/>
            <person name="Baker S."/>
            <person name="Barry K."/>
            <person name="Bills G."/>
            <person name="Bluhm B."/>
            <person name="Cannon C."/>
            <person name="Castanera R."/>
            <person name="Culley D."/>
            <person name="Daum C."/>
            <person name="Ezra D."/>
            <person name="Gonzalez J."/>
            <person name="Henrissat B."/>
            <person name="Kuo A."/>
            <person name="Liang C."/>
            <person name="Lipzen A."/>
            <person name="Lutzoni F."/>
            <person name="Magnuson J."/>
            <person name="Mondo S."/>
            <person name="Nolan M."/>
            <person name="Ohm R."/>
            <person name="Pangilinan J."/>
            <person name="Park H.-J."/>
            <person name="Ramirez L."/>
            <person name="Alfaro M."/>
            <person name="Sun H."/>
            <person name="Tritt A."/>
            <person name="Yoshinaga Y."/>
            <person name="Zwiers L.-H."/>
            <person name="Turgeon B."/>
            <person name="Goodwin S."/>
            <person name="Spatafora J."/>
            <person name="Crous P."/>
            <person name="Grigoriev I."/>
        </authorList>
    </citation>
    <scope>NUCLEOTIDE SEQUENCE</scope>
    <source>
        <strain evidence="2">CBS 109.77</strain>
    </source>
</reference>
<gene>
    <name evidence="2" type="ORF">K505DRAFT_63134</name>
</gene>
<feature type="compositionally biased region" description="Pro residues" evidence="1">
    <location>
        <begin position="82"/>
        <end position="92"/>
    </location>
</feature>
<dbReference type="Proteomes" id="UP000799757">
    <property type="component" value="Unassembled WGS sequence"/>
</dbReference>
<evidence type="ECO:0000313" key="3">
    <source>
        <dbReference type="Proteomes" id="UP000799757"/>
    </source>
</evidence>
<feature type="region of interest" description="Disordered" evidence="1">
    <location>
        <begin position="40"/>
        <end position="122"/>
    </location>
</feature>
<evidence type="ECO:0000256" key="1">
    <source>
        <dbReference type="SAM" id="MobiDB-lite"/>
    </source>
</evidence>
<dbReference type="AlphaFoldDB" id="A0A6A6X6F9"/>
<dbReference type="EMBL" id="MU002007">
    <property type="protein sequence ID" value="KAF2791665.1"/>
    <property type="molecule type" value="Genomic_DNA"/>
</dbReference>
<protein>
    <submittedName>
        <fullName evidence="2">Uncharacterized protein</fullName>
    </submittedName>
</protein>
<proteinExistence type="predicted"/>
<organism evidence="2 3">
    <name type="scientific">Melanomma pulvis-pyrius CBS 109.77</name>
    <dbReference type="NCBI Taxonomy" id="1314802"/>
    <lineage>
        <taxon>Eukaryota</taxon>
        <taxon>Fungi</taxon>
        <taxon>Dikarya</taxon>
        <taxon>Ascomycota</taxon>
        <taxon>Pezizomycotina</taxon>
        <taxon>Dothideomycetes</taxon>
        <taxon>Pleosporomycetidae</taxon>
        <taxon>Pleosporales</taxon>
        <taxon>Melanommataceae</taxon>
        <taxon>Melanomma</taxon>
    </lineage>
</organism>
<accession>A0A6A6X6F9</accession>
<name>A0A6A6X6F9_9PLEO</name>
<sequence>MTSNIKHANKRNCILKTSLPTAQFSPTLIQTYLHEFNSTSPSYACLRPSNKPMHPKLSRPQRWTPLQKKKQGKSKSKESKTKPPPPPPPPPLTNENPQALNPTLSPPPKHANSRNRTTKTNA</sequence>